<evidence type="ECO:0000313" key="2">
    <source>
        <dbReference type="Proteomes" id="UP000296049"/>
    </source>
</evidence>
<proteinExistence type="predicted"/>
<reference evidence="2" key="1">
    <citation type="journal article" date="2013" name="Nat. Genet.">
        <title>The duck genome and transcriptome provide insight into an avian influenza virus reservoir species.</title>
        <authorList>
            <person name="Huang Y."/>
            <person name="Li Y."/>
            <person name="Burt D.W."/>
            <person name="Chen H."/>
            <person name="Zhang Y."/>
            <person name="Qian W."/>
            <person name="Kim H."/>
            <person name="Gan S."/>
            <person name="Zhao Y."/>
            <person name="Li J."/>
            <person name="Yi K."/>
            <person name="Feng H."/>
            <person name="Zhu P."/>
            <person name="Li B."/>
            <person name="Liu Q."/>
            <person name="Fairley S."/>
            <person name="Magor K.E."/>
            <person name="Du Z."/>
            <person name="Hu X."/>
            <person name="Goodman L."/>
            <person name="Tafer H."/>
            <person name="Vignal A."/>
            <person name="Lee T."/>
            <person name="Kim K.W."/>
            <person name="Sheng Z."/>
            <person name="An Y."/>
            <person name="Searle S."/>
            <person name="Herrero J."/>
            <person name="Groenen M.A."/>
            <person name="Crooijmans R.P."/>
            <person name="Faraut T."/>
            <person name="Cai Q."/>
            <person name="Webster R.G."/>
            <person name="Aldridge J.R."/>
            <person name="Warren W.C."/>
            <person name="Bartschat S."/>
            <person name="Kehr S."/>
            <person name="Marz M."/>
            <person name="Stadler P.F."/>
            <person name="Smith J."/>
            <person name="Kraus R.H."/>
            <person name="Zhao Y."/>
            <person name="Ren L."/>
            <person name="Fei J."/>
            <person name="Morisson M."/>
            <person name="Kaiser P."/>
            <person name="Griffin D.K."/>
            <person name="Rao M."/>
            <person name="Pitel F."/>
            <person name="Wang J."/>
            <person name="Li N."/>
        </authorList>
    </citation>
    <scope>NUCLEOTIDE SEQUENCE [LARGE SCALE GENOMIC DNA]</scope>
</reference>
<dbReference type="EMBL" id="KB743139">
    <property type="protein sequence ID" value="EOB01067.1"/>
    <property type="molecule type" value="Genomic_DNA"/>
</dbReference>
<dbReference type="Proteomes" id="UP000296049">
    <property type="component" value="Unassembled WGS sequence"/>
</dbReference>
<name>R0JV24_ANAPL</name>
<dbReference type="AlphaFoldDB" id="R0JV24"/>
<organism evidence="1 2">
    <name type="scientific">Anas platyrhynchos</name>
    <name type="common">Mallard</name>
    <name type="synonym">Anas boschas</name>
    <dbReference type="NCBI Taxonomy" id="8839"/>
    <lineage>
        <taxon>Eukaryota</taxon>
        <taxon>Metazoa</taxon>
        <taxon>Chordata</taxon>
        <taxon>Craniata</taxon>
        <taxon>Vertebrata</taxon>
        <taxon>Euteleostomi</taxon>
        <taxon>Archelosauria</taxon>
        <taxon>Archosauria</taxon>
        <taxon>Dinosauria</taxon>
        <taxon>Saurischia</taxon>
        <taxon>Theropoda</taxon>
        <taxon>Coelurosauria</taxon>
        <taxon>Aves</taxon>
        <taxon>Neognathae</taxon>
        <taxon>Galloanserae</taxon>
        <taxon>Anseriformes</taxon>
        <taxon>Anatidae</taxon>
        <taxon>Anatinae</taxon>
        <taxon>Anas</taxon>
    </lineage>
</organism>
<gene>
    <name evidence="1" type="ORF">Anapl_00371</name>
</gene>
<protein>
    <submittedName>
        <fullName evidence="1">Uncharacterized protein</fullName>
    </submittedName>
</protein>
<sequence>MSMKGLKEDSPSFIQSHSRLLLAPGPEPAKAKPEGSTRWSDKIRAGAPLVLQAQLAHLELGEGDAVGGLLPSSGSSGFNGWKSLYNAAEMVARPVLCRTHYCCYY</sequence>
<accession>R0JV24</accession>
<evidence type="ECO:0000313" key="1">
    <source>
        <dbReference type="EMBL" id="EOB01067.1"/>
    </source>
</evidence>
<keyword evidence="2" id="KW-1185">Reference proteome</keyword>